<dbReference type="GO" id="GO:0005886">
    <property type="term" value="C:plasma membrane"/>
    <property type="evidence" value="ECO:0007669"/>
    <property type="project" value="UniProtKB-SubCell"/>
</dbReference>
<sequence>MEVLGTEPRTSCILSTHFTTELYPLPLLSFIFGVARGLFLWVFSLPPGSCVLWVSQLPEIHTQEGPPASLPVPSMPAKGEWPLGLSHGTRTKWPQGRRVSTCQMEVLGLGVGTGNGTLLLMEKDELLRSCLVLLVWRLHSL</sequence>
<evidence type="ECO:0000256" key="6">
    <source>
        <dbReference type="ARBA" id="ARBA00022989"/>
    </source>
</evidence>
<keyword evidence="8" id="KW-1015">Disulfide bond</keyword>
<dbReference type="KEGG" id="cfr:106728911"/>
<evidence type="ECO:0000313" key="13">
    <source>
        <dbReference type="RefSeq" id="XP_032318590.1"/>
    </source>
</evidence>
<proteinExistence type="predicted"/>
<evidence type="ECO:0000256" key="3">
    <source>
        <dbReference type="ARBA" id="ARBA00022692"/>
    </source>
</evidence>
<dbReference type="Proteomes" id="UP000694856">
    <property type="component" value="Chromosome 20"/>
</dbReference>
<name>A0A8B8RMN9_CAMFR</name>
<evidence type="ECO:0000256" key="9">
    <source>
        <dbReference type="ARBA" id="ARBA00023170"/>
    </source>
</evidence>
<organism evidence="12 13">
    <name type="scientific">Camelus ferus</name>
    <name type="common">Wild bactrian camel</name>
    <name type="synonym">Camelus bactrianus ferus</name>
    <dbReference type="NCBI Taxonomy" id="419612"/>
    <lineage>
        <taxon>Eukaryota</taxon>
        <taxon>Metazoa</taxon>
        <taxon>Chordata</taxon>
        <taxon>Craniata</taxon>
        <taxon>Vertebrata</taxon>
        <taxon>Euteleostomi</taxon>
        <taxon>Mammalia</taxon>
        <taxon>Eutheria</taxon>
        <taxon>Laurasiatheria</taxon>
        <taxon>Artiodactyla</taxon>
        <taxon>Tylopoda</taxon>
        <taxon>Camelidae</taxon>
        <taxon>Camelus</taxon>
    </lineage>
</organism>
<evidence type="ECO:0000256" key="11">
    <source>
        <dbReference type="ARBA" id="ARBA00023319"/>
    </source>
</evidence>
<keyword evidence="6" id="KW-1133">Transmembrane helix</keyword>
<reference evidence="13" key="1">
    <citation type="submission" date="2025-08" db="UniProtKB">
        <authorList>
            <consortium name="RefSeq"/>
        </authorList>
    </citation>
    <scope>IDENTIFICATION</scope>
    <source>
        <tissue evidence="13">Ear skin</tissue>
    </source>
</reference>
<keyword evidence="5" id="KW-0391">Immunity</keyword>
<evidence type="ECO:0000256" key="5">
    <source>
        <dbReference type="ARBA" id="ARBA00022859"/>
    </source>
</evidence>
<keyword evidence="9 13" id="KW-0675">Receptor</keyword>
<keyword evidence="10" id="KW-0325">Glycoprotein</keyword>
<evidence type="ECO:0000256" key="1">
    <source>
        <dbReference type="ARBA" id="ARBA00004251"/>
    </source>
</evidence>
<evidence type="ECO:0000256" key="4">
    <source>
        <dbReference type="ARBA" id="ARBA00022729"/>
    </source>
</evidence>
<dbReference type="AlphaFoldDB" id="A0A8B8RMN9"/>
<keyword evidence="3" id="KW-0812">Transmembrane</keyword>
<evidence type="ECO:0000256" key="2">
    <source>
        <dbReference type="ARBA" id="ARBA00022475"/>
    </source>
</evidence>
<dbReference type="GO" id="GO:0002429">
    <property type="term" value="P:immune response-activating cell surface receptor signaling pathway"/>
    <property type="evidence" value="ECO:0007669"/>
    <property type="project" value="InterPro"/>
</dbReference>
<dbReference type="CTD" id="259197"/>
<evidence type="ECO:0000256" key="7">
    <source>
        <dbReference type="ARBA" id="ARBA00023136"/>
    </source>
</evidence>
<dbReference type="RefSeq" id="XP_032318590.1">
    <property type="nucleotide sequence ID" value="XM_032462699.1"/>
</dbReference>
<dbReference type="PANTHER" id="PTHR47904:SF1">
    <property type="entry name" value="NATURAL CYTOTOXICITY TRIGGERING RECEPTOR 3"/>
    <property type="match status" value="1"/>
</dbReference>
<keyword evidence="11" id="KW-0393">Immunoglobulin domain</keyword>
<dbReference type="PANTHER" id="PTHR47904">
    <property type="entry name" value="NATURAL CYTOTOXICITY TRIGGERING RECEPTOR 3"/>
    <property type="match status" value="1"/>
</dbReference>
<evidence type="ECO:0000256" key="8">
    <source>
        <dbReference type="ARBA" id="ARBA00023157"/>
    </source>
</evidence>
<dbReference type="InterPro" id="IPR043226">
    <property type="entry name" value="NCR3"/>
</dbReference>
<gene>
    <name evidence="13" type="primary">NCR3</name>
</gene>
<keyword evidence="12" id="KW-1185">Reference proteome</keyword>
<comment type="subcellular location">
    <subcellularLocation>
        <location evidence="1">Cell membrane</location>
        <topology evidence="1">Single-pass type I membrane protein</topology>
    </subcellularLocation>
</comment>
<keyword evidence="2" id="KW-1003">Cell membrane</keyword>
<dbReference type="GO" id="GO:0045954">
    <property type="term" value="P:positive regulation of natural killer cell mediated cytotoxicity"/>
    <property type="evidence" value="ECO:0007669"/>
    <property type="project" value="InterPro"/>
</dbReference>
<dbReference type="GeneID" id="106728911"/>
<evidence type="ECO:0000313" key="12">
    <source>
        <dbReference type="Proteomes" id="UP000694856"/>
    </source>
</evidence>
<keyword evidence="7" id="KW-0472">Membrane</keyword>
<evidence type="ECO:0000256" key="10">
    <source>
        <dbReference type="ARBA" id="ARBA00023180"/>
    </source>
</evidence>
<protein>
    <submittedName>
        <fullName evidence="13">LOW QUALITY PROTEIN: natural cytotoxicity triggering receptor 3</fullName>
    </submittedName>
</protein>
<dbReference type="GO" id="GO:0030101">
    <property type="term" value="P:natural killer cell activation"/>
    <property type="evidence" value="ECO:0007669"/>
    <property type="project" value="TreeGrafter"/>
</dbReference>
<keyword evidence="4" id="KW-0732">Signal</keyword>
<accession>A0A8B8RMN9</accession>